<organism evidence="1 2">
    <name type="scientific">Leyella stercorea DSM 18206</name>
    <dbReference type="NCBI Taxonomy" id="1002367"/>
    <lineage>
        <taxon>Bacteria</taxon>
        <taxon>Pseudomonadati</taxon>
        <taxon>Bacteroidota</taxon>
        <taxon>Bacteroidia</taxon>
        <taxon>Bacteroidales</taxon>
        <taxon>Prevotellaceae</taxon>
        <taxon>Leyella</taxon>
    </lineage>
</organism>
<protein>
    <recommendedName>
        <fullName evidence="3">DUF3990 domain-containing protein</fullName>
    </recommendedName>
</protein>
<dbReference type="GeneID" id="78337272"/>
<gene>
    <name evidence="1" type="ORF">HMPREF0673_01628</name>
</gene>
<dbReference type="eggNOG" id="ENOG5032UDM">
    <property type="taxonomic scope" value="Bacteria"/>
</dbReference>
<dbReference type="Proteomes" id="UP000004407">
    <property type="component" value="Unassembled WGS sequence"/>
</dbReference>
<dbReference type="RefSeq" id="WP_007900135.1">
    <property type="nucleotide sequence ID" value="NZ_JH379435.1"/>
</dbReference>
<dbReference type="EMBL" id="AFZZ01000146">
    <property type="protein sequence ID" value="EHJ39444.1"/>
    <property type="molecule type" value="Genomic_DNA"/>
</dbReference>
<sequence length="171" mass="19752">MRKVYHGGTCIVDMPLCHVGRNNLDFGKGFYVTDIREQAIGWATRIVNLGLPQWLNVYELDMEFIQNKAKGIVFKSYDQKWLDFIVDSRNGNKPWLGYDYVEGGVADDRVITTIEDYINGDISMEFALKRLSEHQPNNQICILSQSLIDKCLQYIKSEPLNEFARKEVEHA</sequence>
<dbReference type="Pfam" id="PF13151">
    <property type="entry name" value="DUF3990"/>
    <property type="match status" value="1"/>
</dbReference>
<comment type="caution">
    <text evidence="1">The sequence shown here is derived from an EMBL/GenBank/DDBJ whole genome shotgun (WGS) entry which is preliminary data.</text>
</comment>
<name>G6AYB8_9BACT</name>
<dbReference type="AlphaFoldDB" id="G6AYB8"/>
<dbReference type="InterPro" id="IPR025051">
    <property type="entry name" value="DUF3990"/>
</dbReference>
<accession>G6AYB8</accession>
<evidence type="ECO:0000313" key="2">
    <source>
        <dbReference type="Proteomes" id="UP000004407"/>
    </source>
</evidence>
<reference evidence="1 2" key="1">
    <citation type="submission" date="2011-08" db="EMBL/GenBank/DDBJ databases">
        <authorList>
            <person name="Weinstock G."/>
            <person name="Sodergren E."/>
            <person name="Clifton S."/>
            <person name="Fulton L."/>
            <person name="Fulton B."/>
            <person name="Courtney L."/>
            <person name="Fronick C."/>
            <person name="Harrison M."/>
            <person name="Strong C."/>
            <person name="Farmer C."/>
            <person name="Delahaunty K."/>
            <person name="Markovic C."/>
            <person name="Hall O."/>
            <person name="Minx P."/>
            <person name="Tomlinson C."/>
            <person name="Mitreva M."/>
            <person name="Hou S."/>
            <person name="Chen J."/>
            <person name="Wollam A."/>
            <person name="Pepin K.H."/>
            <person name="Johnson M."/>
            <person name="Bhonagiri V."/>
            <person name="Zhang X."/>
            <person name="Suruliraj S."/>
            <person name="Warren W."/>
            <person name="Chinwalla A."/>
            <person name="Mardis E.R."/>
            <person name="Wilson R.K."/>
        </authorList>
    </citation>
    <scope>NUCLEOTIDE SEQUENCE [LARGE SCALE GENOMIC DNA]</scope>
    <source>
        <strain evidence="1 2">DSM 18206</strain>
    </source>
</reference>
<proteinExistence type="predicted"/>
<evidence type="ECO:0000313" key="1">
    <source>
        <dbReference type="EMBL" id="EHJ39444.1"/>
    </source>
</evidence>
<dbReference type="HOGENOM" id="CLU_075559_1_0_10"/>
<evidence type="ECO:0008006" key="3">
    <source>
        <dbReference type="Google" id="ProtNLM"/>
    </source>
</evidence>